<keyword evidence="5 7" id="KW-0472">Membrane</keyword>
<evidence type="ECO:0000259" key="8">
    <source>
        <dbReference type="Pfam" id="PF11728"/>
    </source>
</evidence>
<evidence type="ECO:0000313" key="10">
    <source>
        <dbReference type="Proteomes" id="UP001205748"/>
    </source>
</evidence>
<evidence type="ECO:0000256" key="2">
    <source>
        <dbReference type="ARBA" id="ARBA00022475"/>
    </source>
</evidence>
<feature type="coiled-coil region" evidence="6">
    <location>
        <begin position="142"/>
        <end position="197"/>
    </location>
</feature>
<dbReference type="PANTHER" id="PTHR40064:SF1">
    <property type="entry name" value="MEMBRANE PROTEIN"/>
    <property type="match status" value="1"/>
</dbReference>
<sequence length="336" mass="39251">MKEHVIRGIKITSGMIVAILIAKALHMEFYTSVGTIVLVSMLDTKKQSLKIAGTRLLAAILSLALSCLLFSLFGFSITVFGIYLFIFTIMMSKFDTMIAIVLNVVLVLHVYSLKQISAAIILNEFLLMLLGITVALVFNAYNVNIEKEIKDYQKQLEKHLSSIFSNMSLCLINECNYERIEEQLRELKEIISAGKKRAYDYMNSYYLQHNNYYVEYFIMRSQQYYIIRSMQKLLLPEFLKKSEVMMLKYFTEEFFMNTRILDSYEIQLKALDAIKQHFYEAPLPTTHRQLKNRIALNQYLYSMEEITFIMIRFIEKFQSTELSQSSTLGSGYERKE</sequence>
<evidence type="ECO:0000256" key="1">
    <source>
        <dbReference type="ARBA" id="ARBA00004651"/>
    </source>
</evidence>
<proteinExistence type="predicted"/>
<dbReference type="AlphaFoldDB" id="A0AAE3L4E9"/>
<feature type="transmembrane region" description="Helical" evidence="7">
    <location>
        <begin position="94"/>
        <end position="112"/>
    </location>
</feature>
<organism evidence="9 10">
    <name type="scientific">Irregularibacter muris</name>
    <dbReference type="NCBI Taxonomy" id="1796619"/>
    <lineage>
        <taxon>Bacteria</taxon>
        <taxon>Bacillati</taxon>
        <taxon>Bacillota</taxon>
        <taxon>Clostridia</taxon>
        <taxon>Eubacteriales</taxon>
        <taxon>Eubacteriaceae</taxon>
        <taxon>Irregularibacter</taxon>
    </lineage>
</organism>
<dbReference type="Proteomes" id="UP001205748">
    <property type="component" value="Unassembled WGS sequence"/>
</dbReference>
<dbReference type="Pfam" id="PF06081">
    <property type="entry name" value="ArAE_1"/>
    <property type="match status" value="1"/>
</dbReference>
<keyword evidence="6" id="KW-0175">Coiled coil</keyword>
<reference evidence="9" key="1">
    <citation type="submission" date="2022-07" db="EMBL/GenBank/DDBJ databases">
        <title>Enhanced cultured diversity of the mouse gut microbiota enables custom-made synthetic communities.</title>
        <authorList>
            <person name="Afrizal A."/>
        </authorList>
    </citation>
    <scope>NUCLEOTIDE SEQUENCE</scope>
    <source>
        <strain evidence="9">DSM 28593</strain>
    </source>
</reference>
<evidence type="ECO:0000256" key="6">
    <source>
        <dbReference type="SAM" id="Coils"/>
    </source>
</evidence>
<evidence type="ECO:0000256" key="5">
    <source>
        <dbReference type="ARBA" id="ARBA00023136"/>
    </source>
</evidence>
<dbReference type="Gene3D" id="1.20.120.940">
    <property type="entry name" value="Putative aromatic acid exporter, C-terminal domain"/>
    <property type="match status" value="1"/>
</dbReference>
<comment type="subcellular location">
    <subcellularLocation>
        <location evidence="1">Cell membrane</location>
        <topology evidence="1">Multi-pass membrane protein</topology>
    </subcellularLocation>
</comment>
<dbReference type="InterPro" id="IPR052984">
    <property type="entry name" value="UPF0421"/>
</dbReference>
<comment type="caution">
    <text evidence="9">The sequence shown here is derived from an EMBL/GenBank/DDBJ whole genome shotgun (WGS) entry which is preliminary data.</text>
</comment>
<feature type="transmembrane region" description="Helical" evidence="7">
    <location>
        <begin position="59"/>
        <end position="87"/>
    </location>
</feature>
<protein>
    <submittedName>
        <fullName evidence="9">Aromatic acid exporter family protein</fullName>
    </submittedName>
</protein>
<feature type="transmembrane region" description="Helical" evidence="7">
    <location>
        <begin position="118"/>
        <end position="141"/>
    </location>
</feature>
<keyword evidence="3 7" id="KW-0812">Transmembrane</keyword>
<dbReference type="InterPro" id="IPR038323">
    <property type="entry name" value="ArAE_1_C_sf"/>
</dbReference>
<dbReference type="PANTHER" id="PTHR40064">
    <property type="entry name" value="MEMBRANE PROTEIN-RELATED"/>
    <property type="match status" value="1"/>
</dbReference>
<dbReference type="RefSeq" id="WP_257532836.1">
    <property type="nucleotide sequence ID" value="NZ_JANKAS010000016.1"/>
</dbReference>
<feature type="domain" description="Putative aromatic acid exporter C-terminal" evidence="8">
    <location>
        <begin position="146"/>
        <end position="305"/>
    </location>
</feature>
<dbReference type="InterPro" id="IPR010343">
    <property type="entry name" value="ArAE_1"/>
</dbReference>
<gene>
    <name evidence="9" type="ORF">NSA47_13470</name>
</gene>
<evidence type="ECO:0000313" key="9">
    <source>
        <dbReference type="EMBL" id="MCR1899973.1"/>
    </source>
</evidence>
<dbReference type="Pfam" id="PF11728">
    <property type="entry name" value="ArAE_1_C"/>
    <property type="match status" value="1"/>
</dbReference>
<dbReference type="EMBL" id="JANKAS010000016">
    <property type="protein sequence ID" value="MCR1899973.1"/>
    <property type="molecule type" value="Genomic_DNA"/>
</dbReference>
<keyword evidence="4 7" id="KW-1133">Transmembrane helix</keyword>
<keyword evidence="10" id="KW-1185">Reference proteome</keyword>
<dbReference type="GO" id="GO:0005886">
    <property type="term" value="C:plasma membrane"/>
    <property type="evidence" value="ECO:0007669"/>
    <property type="project" value="UniProtKB-SubCell"/>
</dbReference>
<accession>A0AAE3L4E9</accession>
<dbReference type="InterPro" id="IPR021062">
    <property type="entry name" value="ArAE_1_C"/>
</dbReference>
<keyword evidence="2" id="KW-1003">Cell membrane</keyword>
<evidence type="ECO:0000256" key="4">
    <source>
        <dbReference type="ARBA" id="ARBA00022989"/>
    </source>
</evidence>
<feature type="transmembrane region" description="Helical" evidence="7">
    <location>
        <begin position="12"/>
        <end position="39"/>
    </location>
</feature>
<name>A0AAE3L4E9_9FIRM</name>
<evidence type="ECO:0000256" key="3">
    <source>
        <dbReference type="ARBA" id="ARBA00022692"/>
    </source>
</evidence>
<evidence type="ECO:0000256" key="7">
    <source>
        <dbReference type="SAM" id="Phobius"/>
    </source>
</evidence>